<name>A0ABZ1C4C4_9BACT</name>
<feature type="domain" description="PAS" evidence="1">
    <location>
        <begin position="26"/>
        <end position="77"/>
    </location>
</feature>
<gene>
    <name evidence="2" type="ORF">K1X11_015525</name>
</gene>
<protein>
    <submittedName>
        <fullName evidence="2">PAS domain-containing protein</fullName>
    </submittedName>
</protein>
<evidence type="ECO:0000313" key="3">
    <source>
        <dbReference type="Proteomes" id="UP000738431"/>
    </source>
</evidence>
<dbReference type="PROSITE" id="PS50112">
    <property type="entry name" value="PAS"/>
    <property type="match status" value="1"/>
</dbReference>
<dbReference type="CDD" id="cd00130">
    <property type="entry name" value="PAS"/>
    <property type="match status" value="1"/>
</dbReference>
<keyword evidence="3" id="KW-1185">Reference proteome</keyword>
<organism evidence="2 3">
    <name type="scientific">Actomonas aquatica</name>
    <dbReference type="NCBI Taxonomy" id="2866162"/>
    <lineage>
        <taxon>Bacteria</taxon>
        <taxon>Pseudomonadati</taxon>
        <taxon>Verrucomicrobiota</taxon>
        <taxon>Opitutia</taxon>
        <taxon>Opitutales</taxon>
        <taxon>Opitutaceae</taxon>
        <taxon>Actomonas</taxon>
    </lineage>
</organism>
<dbReference type="InterPro" id="IPR000014">
    <property type="entry name" value="PAS"/>
</dbReference>
<dbReference type="Gene3D" id="3.30.450.20">
    <property type="entry name" value="PAS domain"/>
    <property type="match status" value="1"/>
</dbReference>
<dbReference type="RefSeq" id="WP_221031153.1">
    <property type="nucleotide sequence ID" value="NZ_CP139781.1"/>
</dbReference>
<dbReference type="Proteomes" id="UP000738431">
    <property type="component" value="Chromosome"/>
</dbReference>
<dbReference type="EMBL" id="CP139781">
    <property type="protein sequence ID" value="WRQ86225.1"/>
    <property type="molecule type" value="Genomic_DNA"/>
</dbReference>
<sequence>MARPKIQPTGEEVTFSPDEVIVSKTDPRGVITYANAVFQRVSGYTEAELLGQPHNLIRHPDMPACVFKLLWDVVQSGQEIFAYVNNLAKDGRNYWVFAHVTPSCDASGRIVAYHSNRRVPHPDALAKVKPLYRTLLEAERAAGGGAAGMAASLALVEKTLAAAGQSYGEFVFSLSAETSLAASL</sequence>
<evidence type="ECO:0000313" key="2">
    <source>
        <dbReference type="EMBL" id="WRQ86225.1"/>
    </source>
</evidence>
<proteinExistence type="predicted"/>
<reference evidence="2 3" key="1">
    <citation type="submission" date="2021-08" db="EMBL/GenBank/DDBJ databases">
        <authorList>
            <person name="Zhang D."/>
            <person name="Zhang A."/>
            <person name="Wang L."/>
        </authorList>
    </citation>
    <scope>NUCLEOTIDE SEQUENCE [LARGE SCALE GENOMIC DNA]</scope>
    <source>
        <strain evidence="2 3">WL0086</strain>
    </source>
</reference>
<dbReference type="Pfam" id="PF08447">
    <property type="entry name" value="PAS_3"/>
    <property type="match status" value="1"/>
</dbReference>
<accession>A0ABZ1C4C4</accession>
<reference evidence="2 3" key="2">
    <citation type="submission" date="2023-12" db="EMBL/GenBank/DDBJ databases">
        <title>Description of an unclassified Opitutus bacterium of Verrucomicrobiota.</title>
        <authorList>
            <person name="Zhang D.-F."/>
        </authorList>
    </citation>
    <scope>NUCLEOTIDE SEQUENCE [LARGE SCALE GENOMIC DNA]</scope>
    <source>
        <strain evidence="2 3">WL0086</strain>
    </source>
</reference>
<dbReference type="NCBIfam" id="TIGR00229">
    <property type="entry name" value="sensory_box"/>
    <property type="match status" value="1"/>
</dbReference>
<dbReference type="InterPro" id="IPR035965">
    <property type="entry name" value="PAS-like_dom_sf"/>
</dbReference>
<dbReference type="InterPro" id="IPR013655">
    <property type="entry name" value="PAS_fold_3"/>
</dbReference>
<evidence type="ECO:0000259" key="1">
    <source>
        <dbReference type="PROSITE" id="PS50112"/>
    </source>
</evidence>
<dbReference type="SUPFAM" id="SSF55785">
    <property type="entry name" value="PYP-like sensor domain (PAS domain)"/>
    <property type="match status" value="1"/>
</dbReference>